<gene>
    <name evidence="7" type="ORF">M9458_040700</name>
</gene>
<proteinExistence type="inferred from homology"/>
<dbReference type="AlphaFoldDB" id="A0ABD0NT89"/>
<feature type="non-terminal residue" evidence="7">
    <location>
        <position position="1"/>
    </location>
</feature>
<evidence type="ECO:0000256" key="5">
    <source>
        <dbReference type="ARBA" id="ARBA00023180"/>
    </source>
</evidence>
<feature type="domain" description="Clusterin C-terminal" evidence="6">
    <location>
        <begin position="1"/>
        <end position="122"/>
    </location>
</feature>
<dbReference type="PANTHER" id="PTHR10970:SF1">
    <property type="entry name" value="CLUSTERIN"/>
    <property type="match status" value="1"/>
</dbReference>
<keyword evidence="8" id="KW-1185">Reference proteome</keyword>
<keyword evidence="5" id="KW-0325">Glycoprotein</keyword>
<evidence type="ECO:0000256" key="4">
    <source>
        <dbReference type="ARBA" id="ARBA00023157"/>
    </source>
</evidence>
<keyword evidence="4" id="KW-1015">Disulfide bond</keyword>
<sequence length="126" mass="14237">PLEGPLKEELERALARAETFTQEYNNLLKRFEDEMFNTSSVLDLFNRQFGWVSSLANHTKNDDGFFKIQAVGSDNAENPSDTKVSVRLFDGPDMSFTVPGDIPWSDPKFSEVVAQGALDRYKQNTV</sequence>
<evidence type="ECO:0000256" key="1">
    <source>
        <dbReference type="ARBA" id="ARBA00004613"/>
    </source>
</evidence>
<protein>
    <recommendedName>
        <fullName evidence="6">Clusterin C-terminal domain-containing protein</fullName>
    </recommendedName>
</protein>
<evidence type="ECO:0000256" key="2">
    <source>
        <dbReference type="ARBA" id="ARBA00010069"/>
    </source>
</evidence>
<accession>A0ABD0NT89</accession>
<comment type="caution">
    <text evidence="7">The sequence shown here is derived from an EMBL/GenBank/DDBJ whole genome shotgun (WGS) entry which is preliminary data.</text>
</comment>
<comment type="similarity">
    <text evidence="2">Belongs to the clusterin family.</text>
</comment>
<evidence type="ECO:0000313" key="8">
    <source>
        <dbReference type="Proteomes" id="UP001529510"/>
    </source>
</evidence>
<evidence type="ECO:0000259" key="6">
    <source>
        <dbReference type="SMART" id="SM00035"/>
    </source>
</evidence>
<dbReference type="InterPro" id="IPR016015">
    <property type="entry name" value="Clusterin_C"/>
</dbReference>
<dbReference type="InterPro" id="IPR000753">
    <property type="entry name" value="Clusterin-like"/>
</dbReference>
<dbReference type="EMBL" id="JAMKFB020000020">
    <property type="protein sequence ID" value="KAL0164947.1"/>
    <property type="molecule type" value="Genomic_DNA"/>
</dbReference>
<dbReference type="GO" id="GO:0005576">
    <property type="term" value="C:extracellular region"/>
    <property type="evidence" value="ECO:0007669"/>
    <property type="project" value="UniProtKB-SubCell"/>
</dbReference>
<evidence type="ECO:0000256" key="3">
    <source>
        <dbReference type="ARBA" id="ARBA00022525"/>
    </source>
</evidence>
<evidence type="ECO:0000313" key="7">
    <source>
        <dbReference type="EMBL" id="KAL0164947.1"/>
    </source>
</evidence>
<keyword evidence="3" id="KW-0964">Secreted</keyword>
<dbReference type="PANTHER" id="PTHR10970">
    <property type="entry name" value="CLUSTERIN"/>
    <property type="match status" value="1"/>
</dbReference>
<dbReference type="Proteomes" id="UP001529510">
    <property type="component" value="Unassembled WGS sequence"/>
</dbReference>
<name>A0ABD0NT89_CIRMR</name>
<comment type="subcellular location">
    <subcellularLocation>
        <location evidence="1">Secreted</location>
    </subcellularLocation>
</comment>
<reference evidence="7 8" key="1">
    <citation type="submission" date="2024-05" db="EMBL/GenBank/DDBJ databases">
        <title>Genome sequencing and assembly of Indian major carp, Cirrhinus mrigala (Hamilton, 1822).</title>
        <authorList>
            <person name="Mohindra V."/>
            <person name="Chowdhury L.M."/>
            <person name="Lal K."/>
            <person name="Jena J.K."/>
        </authorList>
    </citation>
    <scope>NUCLEOTIDE SEQUENCE [LARGE SCALE GENOMIC DNA]</scope>
    <source>
        <strain evidence="7">CM1030</strain>
        <tissue evidence="7">Blood</tissue>
    </source>
</reference>
<organism evidence="7 8">
    <name type="scientific">Cirrhinus mrigala</name>
    <name type="common">Mrigala</name>
    <dbReference type="NCBI Taxonomy" id="683832"/>
    <lineage>
        <taxon>Eukaryota</taxon>
        <taxon>Metazoa</taxon>
        <taxon>Chordata</taxon>
        <taxon>Craniata</taxon>
        <taxon>Vertebrata</taxon>
        <taxon>Euteleostomi</taxon>
        <taxon>Actinopterygii</taxon>
        <taxon>Neopterygii</taxon>
        <taxon>Teleostei</taxon>
        <taxon>Ostariophysi</taxon>
        <taxon>Cypriniformes</taxon>
        <taxon>Cyprinidae</taxon>
        <taxon>Labeoninae</taxon>
        <taxon>Labeonini</taxon>
        <taxon>Cirrhinus</taxon>
    </lineage>
</organism>
<dbReference type="Pfam" id="PF01093">
    <property type="entry name" value="Clusterin"/>
    <property type="match status" value="1"/>
</dbReference>
<dbReference type="SMART" id="SM00035">
    <property type="entry name" value="CLa"/>
    <property type="match status" value="1"/>
</dbReference>